<reference evidence="1" key="1">
    <citation type="journal article" date="2023" name="G3 (Bethesda)">
        <title>A reference genome for the long-term kleptoplast-retaining sea slug Elysia crispata morphotype clarki.</title>
        <authorList>
            <person name="Eastman K.E."/>
            <person name="Pendleton A.L."/>
            <person name="Shaikh M.A."/>
            <person name="Suttiyut T."/>
            <person name="Ogas R."/>
            <person name="Tomko P."/>
            <person name="Gavelis G."/>
            <person name="Widhalm J.R."/>
            <person name="Wisecaver J.H."/>
        </authorList>
    </citation>
    <scope>NUCLEOTIDE SEQUENCE</scope>
    <source>
        <strain evidence="1">ECLA1</strain>
    </source>
</reference>
<keyword evidence="2" id="KW-1185">Reference proteome</keyword>
<sequence>MLVVRYFGGTNKLEAEPECDGEPPCPVGRSVEYQLGDPKAGSNVVSLARRRAALFSKGSEAHIVLSGRATSDDTGIKGTRQHKRVEKLETVELSGCHRGIRQHEIREARDWELSRCHRGIRQNTGVWKLENVGTLGVSQRDKTARDSRS</sequence>
<name>A0AAE0XYN1_9GAST</name>
<comment type="caution">
    <text evidence="1">The sequence shown here is derived from an EMBL/GenBank/DDBJ whole genome shotgun (WGS) entry which is preliminary data.</text>
</comment>
<accession>A0AAE0XYN1</accession>
<evidence type="ECO:0000313" key="1">
    <source>
        <dbReference type="EMBL" id="KAK3726546.1"/>
    </source>
</evidence>
<organism evidence="1 2">
    <name type="scientific">Elysia crispata</name>
    <name type="common">lettuce slug</name>
    <dbReference type="NCBI Taxonomy" id="231223"/>
    <lineage>
        <taxon>Eukaryota</taxon>
        <taxon>Metazoa</taxon>
        <taxon>Spiralia</taxon>
        <taxon>Lophotrochozoa</taxon>
        <taxon>Mollusca</taxon>
        <taxon>Gastropoda</taxon>
        <taxon>Heterobranchia</taxon>
        <taxon>Euthyneura</taxon>
        <taxon>Panpulmonata</taxon>
        <taxon>Sacoglossa</taxon>
        <taxon>Placobranchoidea</taxon>
        <taxon>Plakobranchidae</taxon>
        <taxon>Elysia</taxon>
    </lineage>
</organism>
<evidence type="ECO:0000313" key="2">
    <source>
        <dbReference type="Proteomes" id="UP001283361"/>
    </source>
</evidence>
<protein>
    <submittedName>
        <fullName evidence="1">Uncharacterized protein</fullName>
    </submittedName>
</protein>
<dbReference type="Proteomes" id="UP001283361">
    <property type="component" value="Unassembled WGS sequence"/>
</dbReference>
<dbReference type="EMBL" id="JAWDGP010007297">
    <property type="protein sequence ID" value="KAK3726546.1"/>
    <property type="molecule type" value="Genomic_DNA"/>
</dbReference>
<dbReference type="AlphaFoldDB" id="A0AAE0XYN1"/>
<gene>
    <name evidence="1" type="ORF">RRG08_045636</name>
</gene>
<proteinExistence type="predicted"/>